<feature type="region of interest" description="Disordered" evidence="1">
    <location>
        <begin position="50"/>
        <end position="76"/>
    </location>
</feature>
<dbReference type="EMBL" id="FQYR01000004">
    <property type="protein sequence ID" value="SHJ71999.1"/>
    <property type="molecule type" value="Genomic_DNA"/>
</dbReference>
<evidence type="ECO:0000313" key="3">
    <source>
        <dbReference type="Proteomes" id="UP000184510"/>
    </source>
</evidence>
<reference evidence="2 3" key="1">
    <citation type="submission" date="2016-11" db="EMBL/GenBank/DDBJ databases">
        <authorList>
            <person name="Jaros S."/>
            <person name="Januszkiewicz K."/>
            <person name="Wedrychowicz H."/>
        </authorList>
    </citation>
    <scope>NUCLEOTIDE SEQUENCE [LARGE SCALE GENOMIC DNA]</scope>
    <source>
        <strain evidence="2 3">DSM 18772</strain>
    </source>
</reference>
<feature type="compositionally biased region" description="Low complexity" evidence="1">
    <location>
        <begin position="204"/>
        <end position="220"/>
    </location>
</feature>
<proteinExistence type="predicted"/>
<keyword evidence="3" id="KW-1185">Reference proteome</keyword>
<dbReference type="AlphaFoldDB" id="A0A1M6LLC4"/>
<gene>
    <name evidence="2" type="ORF">SAMN02745181_2431</name>
</gene>
<accession>A0A1M6LLC4</accession>
<dbReference type="RefSeq" id="WP_143184023.1">
    <property type="nucleotide sequence ID" value="NZ_FQYR01000004.1"/>
</dbReference>
<dbReference type="InParanoid" id="A0A1M6LLC4"/>
<feature type="region of interest" description="Disordered" evidence="1">
    <location>
        <begin position="197"/>
        <end position="231"/>
    </location>
</feature>
<name>A0A1M6LLC4_9BACT</name>
<sequence length="325" mass="36889">MSLRKLLPITLLLPAILINSSCMEEDPKKKARLAEKEAIRERRRLAREQANKEYAAEQERLAAERAAEAKAREEEAKAQAEAERLAEEERLRELAEIEAQEKAEAEREAQRAAACKSYKGTKLKKLVLNDGTEYNDVKVTSADAIGVSIMYEHGLKRIPFTNLPEEIRERCHYDPDAAARRKKLEAKRIANQYAKVHAIEASKSNRPQSSPSEDSSYSRPSSDDTKKKKIIPRGSISVKVTRMFKKRYPEYNGAEFHTKTLSVKVVANVDANLYFRGSMLGSIKAGERRTFTTDSWIKGQYELVLKDKKSGRVLDKETDKSKTNL</sequence>
<evidence type="ECO:0000256" key="1">
    <source>
        <dbReference type="SAM" id="MobiDB-lite"/>
    </source>
</evidence>
<protein>
    <submittedName>
        <fullName evidence="2">Uncharacterized protein</fullName>
    </submittedName>
</protein>
<evidence type="ECO:0000313" key="2">
    <source>
        <dbReference type="EMBL" id="SHJ71999.1"/>
    </source>
</evidence>
<dbReference type="Proteomes" id="UP000184510">
    <property type="component" value="Unassembled WGS sequence"/>
</dbReference>
<organism evidence="2 3">
    <name type="scientific">Rubritalea squalenifaciens DSM 18772</name>
    <dbReference type="NCBI Taxonomy" id="1123071"/>
    <lineage>
        <taxon>Bacteria</taxon>
        <taxon>Pseudomonadati</taxon>
        <taxon>Verrucomicrobiota</taxon>
        <taxon>Verrucomicrobiia</taxon>
        <taxon>Verrucomicrobiales</taxon>
        <taxon>Rubritaleaceae</taxon>
        <taxon>Rubritalea</taxon>
    </lineage>
</organism>